<keyword evidence="2" id="KW-1185">Reference proteome</keyword>
<evidence type="ECO:0000313" key="1">
    <source>
        <dbReference type="EMBL" id="CAL4075372.1"/>
    </source>
</evidence>
<comment type="caution">
    <text evidence="1">The sequence shown here is derived from an EMBL/GenBank/DDBJ whole genome shotgun (WGS) entry which is preliminary data.</text>
</comment>
<protein>
    <submittedName>
        <fullName evidence="1">Uncharacterized protein</fullName>
    </submittedName>
</protein>
<dbReference type="Proteomes" id="UP001497623">
    <property type="component" value="Unassembled WGS sequence"/>
</dbReference>
<feature type="non-terminal residue" evidence="1">
    <location>
        <position position="114"/>
    </location>
</feature>
<evidence type="ECO:0000313" key="2">
    <source>
        <dbReference type="Proteomes" id="UP001497623"/>
    </source>
</evidence>
<proteinExistence type="predicted"/>
<organism evidence="1 2">
    <name type="scientific">Meganyctiphanes norvegica</name>
    <name type="common">Northern krill</name>
    <name type="synonym">Thysanopoda norvegica</name>
    <dbReference type="NCBI Taxonomy" id="48144"/>
    <lineage>
        <taxon>Eukaryota</taxon>
        <taxon>Metazoa</taxon>
        <taxon>Ecdysozoa</taxon>
        <taxon>Arthropoda</taxon>
        <taxon>Crustacea</taxon>
        <taxon>Multicrustacea</taxon>
        <taxon>Malacostraca</taxon>
        <taxon>Eumalacostraca</taxon>
        <taxon>Eucarida</taxon>
        <taxon>Euphausiacea</taxon>
        <taxon>Euphausiidae</taxon>
        <taxon>Meganyctiphanes</taxon>
    </lineage>
</organism>
<accession>A0AAV2QCY9</accession>
<sequence length="114" mass="12612">MCNMDVYLLLSLAGVLNGVAYTQDLIATIATNLKMMWYDKDSGADKDVSIWKVWNGQTGYYSIGDLVHNQWSNVRGRVAIMVSQRIPGILEKPASFNQVWTDAGSGALLDVAVW</sequence>
<dbReference type="EMBL" id="CAXKWB010004774">
    <property type="protein sequence ID" value="CAL4075372.1"/>
    <property type="molecule type" value="Genomic_DNA"/>
</dbReference>
<gene>
    <name evidence="1" type="ORF">MNOR_LOCUS9763</name>
</gene>
<dbReference type="AlphaFoldDB" id="A0AAV2QCY9"/>
<name>A0AAV2QCY9_MEGNR</name>
<reference evidence="1 2" key="1">
    <citation type="submission" date="2024-05" db="EMBL/GenBank/DDBJ databases">
        <authorList>
            <person name="Wallberg A."/>
        </authorList>
    </citation>
    <scope>NUCLEOTIDE SEQUENCE [LARGE SCALE GENOMIC DNA]</scope>
</reference>